<accession>A0ABQ9D2U4</accession>
<evidence type="ECO:0000313" key="2">
    <source>
        <dbReference type="Proteomes" id="UP001145742"/>
    </source>
</evidence>
<dbReference type="Proteomes" id="UP001145742">
    <property type="component" value="Unassembled WGS sequence"/>
</dbReference>
<reference evidence="1" key="1">
    <citation type="submission" date="2019-10" db="EMBL/GenBank/DDBJ databases">
        <authorList>
            <person name="Soares A.E.R."/>
            <person name="Aleixo A."/>
            <person name="Schneider P."/>
            <person name="Miyaki C.Y."/>
            <person name="Schneider M.P."/>
            <person name="Mello C."/>
            <person name="Vasconcelos A.T.R."/>
        </authorList>
    </citation>
    <scope>NUCLEOTIDE SEQUENCE</scope>
    <source>
        <tissue evidence="1">Muscle</tissue>
    </source>
</reference>
<evidence type="ECO:0000313" key="1">
    <source>
        <dbReference type="EMBL" id="KAJ7411054.1"/>
    </source>
</evidence>
<organism evidence="1 2">
    <name type="scientific">Willisornis vidua</name>
    <name type="common">Xingu scale-backed antbird</name>
    <dbReference type="NCBI Taxonomy" id="1566151"/>
    <lineage>
        <taxon>Eukaryota</taxon>
        <taxon>Metazoa</taxon>
        <taxon>Chordata</taxon>
        <taxon>Craniata</taxon>
        <taxon>Vertebrata</taxon>
        <taxon>Euteleostomi</taxon>
        <taxon>Archelosauria</taxon>
        <taxon>Archosauria</taxon>
        <taxon>Dinosauria</taxon>
        <taxon>Saurischia</taxon>
        <taxon>Theropoda</taxon>
        <taxon>Coelurosauria</taxon>
        <taxon>Aves</taxon>
        <taxon>Neognathae</taxon>
        <taxon>Neoaves</taxon>
        <taxon>Telluraves</taxon>
        <taxon>Australaves</taxon>
        <taxon>Passeriformes</taxon>
        <taxon>Thamnophilidae</taxon>
        <taxon>Willisornis</taxon>
    </lineage>
</organism>
<name>A0ABQ9D2U4_9PASS</name>
<proteinExistence type="predicted"/>
<gene>
    <name evidence="1" type="ORF">WISP_104914</name>
</gene>
<comment type="caution">
    <text evidence="1">The sequence shown here is derived from an EMBL/GenBank/DDBJ whole genome shotgun (WGS) entry which is preliminary data.</text>
</comment>
<keyword evidence="2" id="KW-1185">Reference proteome</keyword>
<dbReference type="EMBL" id="WHWB01034364">
    <property type="protein sequence ID" value="KAJ7411054.1"/>
    <property type="molecule type" value="Genomic_DNA"/>
</dbReference>
<protein>
    <submittedName>
        <fullName evidence="1">Uncharacterized protein</fullName>
    </submittedName>
</protein>
<sequence length="92" mass="10762">MTVHEVESKASRETIIRLVSEVVKERKKLAGYCQVMEILSKELFFMSQEKVAVYIPEFLMKNIARVCSWKSVNIVHTFTMIVLDIKFSFDEN</sequence>